<feature type="region of interest" description="Disordered" evidence="9">
    <location>
        <begin position="115"/>
        <end position="185"/>
    </location>
</feature>
<comment type="function">
    <text evidence="8">Putative transcription factor required for axon growth and guidance in the central and peripheral nervous systems. Repels CNS axons away from the midline by promoting the expression of the midline repellent sli and its receptor robo.</text>
</comment>
<evidence type="ECO:0000256" key="7">
    <source>
        <dbReference type="ARBA" id="ARBA00023242"/>
    </source>
</evidence>
<comment type="caution">
    <text evidence="11">The sequence shown here is derived from an EMBL/GenBank/DDBJ whole genome shotgun (WGS) entry which is preliminary data.</text>
</comment>
<dbReference type="GO" id="GO:0045467">
    <property type="term" value="P:R7 cell development"/>
    <property type="evidence" value="ECO:0007669"/>
    <property type="project" value="UniProtKB-ARBA"/>
</dbReference>
<evidence type="ECO:0000313" key="11">
    <source>
        <dbReference type="EMBL" id="KAL1129322.1"/>
    </source>
</evidence>
<evidence type="ECO:0000256" key="3">
    <source>
        <dbReference type="ARBA" id="ARBA00022782"/>
    </source>
</evidence>
<keyword evidence="3" id="KW-0221">Differentiation</keyword>
<dbReference type="GO" id="GO:0008406">
    <property type="term" value="P:gonad development"/>
    <property type="evidence" value="ECO:0007669"/>
    <property type="project" value="UniProtKB-ARBA"/>
</dbReference>
<dbReference type="InterPro" id="IPR000210">
    <property type="entry name" value="BTB/POZ_dom"/>
</dbReference>
<feature type="compositionally biased region" description="Polar residues" evidence="9">
    <location>
        <begin position="138"/>
        <end position="152"/>
    </location>
</feature>
<feature type="compositionally biased region" description="Polar residues" evidence="9">
    <location>
        <begin position="162"/>
        <end position="185"/>
    </location>
</feature>
<keyword evidence="6" id="KW-0804">Transcription</keyword>
<dbReference type="GO" id="GO:0006355">
    <property type="term" value="P:regulation of DNA-templated transcription"/>
    <property type="evidence" value="ECO:0007669"/>
    <property type="project" value="UniProtKB-ARBA"/>
</dbReference>
<keyword evidence="4" id="KW-0524">Neurogenesis</keyword>
<accession>A0ABD0YS30</accession>
<dbReference type="Proteomes" id="UP001558652">
    <property type="component" value="Unassembled WGS sequence"/>
</dbReference>
<dbReference type="CDD" id="cd18315">
    <property type="entry name" value="BTB_POZ_BAB-like"/>
    <property type="match status" value="1"/>
</dbReference>
<dbReference type="GO" id="GO:0035167">
    <property type="term" value="P:larval lymph gland hemopoiesis"/>
    <property type="evidence" value="ECO:0007669"/>
    <property type="project" value="UniProtKB-ARBA"/>
</dbReference>
<keyword evidence="2" id="KW-0217">Developmental protein</keyword>
<dbReference type="PANTHER" id="PTHR23110:SF111">
    <property type="entry name" value="LONGITUDINALS LACKING PROTEIN, ISOFORMS F_I_K_T"/>
    <property type="match status" value="1"/>
</dbReference>
<comment type="subcellular location">
    <subcellularLocation>
        <location evidence="1">Nucleus</location>
    </subcellularLocation>
</comment>
<dbReference type="GO" id="GO:0048813">
    <property type="term" value="P:dendrite morphogenesis"/>
    <property type="evidence" value="ECO:0007669"/>
    <property type="project" value="UniProtKB-ARBA"/>
</dbReference>
<evidence type="ECO:0000256" key="2">
    <source>
        <dbReference type="ARBA" id="ARBA00022473"/>
    </source>
</evidence>
<dbReference type="GO" id="GO:0007526">
    <property type="term" value="P:larval somatic muscle development"/>
    <property type="evidence" value="ECO:0007669"/>
    <property type="project" value="UniProtKB-ARBA"/>
</dbReference>
<evidence type="ECO:0000256" key="6">
    <source>
        <dbReference type="ARBA" id="ARBA00023163"/>
    </source>
</evidence>
<keyword evidence="12" id="KW-1185">Reference proteome</keyword>
<evidence type="ECO:0000313" key="12">
    <source>
        <dbReference type="Proteomes" id="UP001558652"/>
    </source>
</evidence>
<gene>
    <name evidence="11" type="ORF">AAG570_013851</name>
</gene>
<evidence type="ECO:0000256" key="8">
    <source>
        <dbReference type="ARBA" id="ARBA00037382"/>
    </source>
</evidence>
<reference evidence="11 12" key="1">
    <citation type="submission" date="2024-07" db="EMBL/GenBank/DDBJ databases">
        <title>Chromosome-level genome assembly of the water stick insect Ranatra chinensis (Heteroptera: Nepidae).</title>
        <authorList>
            <person name="Liu X."/>
        </authorList>
    </citation>
    <scope>NUCLEOTIDE SEQUENCE [LARGE SCALE GENOMIC DNA]</scope>
    <source>
        <strain evidence="11">Cailab_2021Rc</strain>
        <tissue evidence="11">Muscle</tissue>
    </source>
</reference>
<feature type="domain" description="BTB" evidence="10">
    <location>
        <begin position="32"/>
        <end position="97"/>
    </location>
</feature>
<dbReference type="GO" id="GO:0045476">
    <property type="term" value="P:nurse cell apoptotic process"/>
    <property type="evidence" value="ECO:0007669"/>
    <property type="project" value="UniProtKB-ARBA"/>
</dbReference>
<keyword evidence="5" id="KW-0805">Transcription regulation</keyword>
<organism evidence="11 12">
    <name type="scientific">Ranatra chinensis</name>
    <dbReference type="NCBI Taxonomy" id="642074"/>
    <lineage>
        <taxon>Eukaryota</taxon>
        <taxon>Metazoa</taxon>
        <taxon>Ecdysozoa</taxon>
        <taxon>Arthropoda</taxon>
        <taxon>Hexapoda</taxon>
        <taxon>Insecta</taxon>
        <taxon>Pterygota</taxon>
        <taxon>Neoptera</taxon>
        <taxon>Paraneoptera</taxon>
        <taxon>Hemiptera</taxon>
        <taxon>Heteroptera</taxon>
        <taxon>Panheteroptera</taxon>
        <taxon>Nepomorpha</taxon>
        <taxon>Nepidae</taxon>
        <taxon>Ranatrinae</taxon>
        <taxon>Ranatra</taxon>
    </lineage>
</organism>
<dbReference type="EMBL" id="JBFDAA010000009">
    <property type="protein sequence ID" value="KAL1129322.1"/>
    <property type="molecule type" value="Genomic_DNA"/>
</dbReference>
<dbReference type="GO" id="GO:0007464">
    <property type="term" value="P:R3/R4 cell fate commitment"/>
    <property type="evidence" value="ECO:0007669"/>
    <property type="project" value="UniProtKB-ARBA"/>
</dbReference>
<evidence type="ECO:0000256" key="5">
    <source>
        <dbReference type="ARBA" id="ARBA00023015"/>
    </source>
</evidence>
<evidence type="ECO:0000259" key="10">
    <source>
        <dbReference type="PROSITE" id="PS50097"/>
    </source>
</evidence>
<dbReference type="Gene3D" id="3.30.710.10">
    <property type="entry name" value="Potassium Channel Kv1.1, Chain A"/>
    <property type="match status" value="1"/>
</dbReference>
<dbReference type="PROSITE" id="PS50097">
    <property type="entry name" value="BTB"/>
    <property type="match status" value="1"/>
</dbReference>
<dbReference type="InterPro" id="IPR011333">
    <property type="entry name" value="SKP1/BTB/POZ_sf"/>
</dbReference>
<dbReference type="GO" id="GO:0005634">
    <property type="term" value="C:nucleus"/>
    <property type="evidence" value="ECO:0007669"/>
    <property type="project" value="UniProtKB-SubCell"/>
</dbReference>
<sequence>MSENQHFCLKWNNHQSTLVSLFPSLLDTNTFVDCTLAAGGKQVHAHKVVLSACSPYLKELLVQHNDKHPIIILNNIKASELIAIVDFMYKGEVNISQENLAEFLKAAKTLQIKGLTDSEKSEAEPCDESVEEAELNQGPDNESPSGATQNEVELNDRKSPESGKSTNDLVIGDTLSSNGNFSENSAHNMSSIKIENWEDENVYEDVVKENNHATQVPFSVPVSLNDTLIPESNLITSSI</sequence>
<keyword evidence="7" id="KW-0539">Nucleus</keyword>
<dbReference type="Pfam" id="PF00651">
    <property type="entry name" value="BTB"/>
    <property type="match status" value="1"/>
</dbReference>
<dbReference type="InterPro" id="IPR051095">
    <property type="entry name" value="Dros_DevTransReg"/>
</dbReference>
<feature type="compositionally biased region" description="Acidic residues" evidence="9">
    <location>
        <begin position="124"/>
        <end position="134"/>
    </location>
</feature>
<name>A0ABD0YS30_9HEMI</name>
<evidence type="ECO:0000256" key="1">
    <source>
        <dbReference type="ARBA" id="ARBA00004123"/>
    </source>
</evidence>
<dbReference type="SUPFAM" id="SSF54695">
    <property type="entry name" value="POZ domain"/>
    <property type="match status" value="1"/>
</dbReference>
<dbReference type="GO" id="GO:0016199">
    <property type="term" value="P:axon midline choice point recognition"/>
    <property type="evidence" value="ECO:0007669"/>
    <property type="project" value="UniProtKB-ARBA"/>
</dbReference>
<dbReference type="AlphaFoldDB" id="A0ABD0YS30"/>
<proteinExistence type="predicted"/>
<protein>
    <recommendedName>
        <fullName evidence="10">BTB domain-containing protein</fullName>
    </recommendedName>
</protein>
<evidence type="ECO:0000256" key="4">
    <source>
        <dbReference type="ARBA" id="ARBA00022902"/>
    </source>
</evidence>
<dbReference type="PANTHER" id="PTHR23110">
    <property type="entry name" value="BTB DOMAIN TRANSCRIPTION FACTOR"/>
    <property type="match status" value="1"/>
</dbReference>
<evidence type="ECO:0000256" key="9">
    <source>
        <dbReference type="SAM" id="MobiDB-lite"/>
    </source>
</evidence>
<dbReference type="SMART" id="SM00225">
    <property type="entry name" value="BTB"/>
    <property type="match status" value="1"/>
</dbReference>